<dbReference type="AlphaFoldDB" id="A0A2J6XC04"/>
<comment type="catalytic activity">
    <reaction evidence="7">
        <text>L-threonyl-[protein] + ATP = O-phospho-L-threonyl-[protein] + ADP + H(+)</text>
        <dbReference type="Rhea" id="RHEA:46608"/>
        <dbReference type="Rhea" id="RHEA-COMP:11060"/>
        <dbReference type="Rhea" id="RHEA-COMP:11605"/>
        <dbReference type="ChEBI" id="CHEBI:15378"/>
        <dbReference type="ChEBI" id="CHEBI:30013"/>
        <dbReference type="ChEBI" id="CHEBI:30616"/>
        <dbReference type="ChEBI" id="CHEBI:61977"/>
        <dbReference type="ChEBI" id="CHEBI:456216"/>
        <dbReference type="EC" id="2.7.11.1"/>
    </reaction>
</comment>
<keyword evidence="11" id="KW-1133">Transmembrane helix</keyword>
<comment type="caution">
    <text evidence="13">The sequence shown here is derived from an EMBL/GenBank/DDBJ whole genome shotgun (WGS) entry which is preliminary data.</text>
</comment>
<dbReference type="FunFam" id="3.30.200.20:FF:000035">
    <property type="entry name" value="Serine/threonine protein kinase Stk1"/>
    <property type="match status" value="1"/>
</dbReference>
<protein>
    <recommendedName>
        <fullName evidence="1">non-specific serine/threonine protein kinase</fullName>
        <ecNumber evidence="1">2.7.11.1</ecNumber>
    </recommendedName>
</protein>
<keyword evidence="11" id="KW-0812">Transmembrane</keyword>
<comment type="catalytic activity">
    <reaction evidence="8">
        <text>L-seryl-[protein] + ATP = O-phospho-L-seryl-[protein] + ADP + H(+)</text>
        <dbReference type="Rhea" id="RHEA:17989"/>
        <dbReference type="Rhea" id="RHEA-COMP:9863"/>
        <dbReference type="Rhea" id="RHEA-COMP:11604"/>
        <dbReference type="ChEBI" id="CHEBI:15378"/>
        <dbReference type="ChEBI" id="CHEBI:29999"/>
        <dbReference type="ChEBI" id="CHEBI:30616"/>
        <dbReference type="ChEBI" id="CHEBI:83421"/>
        <dbReference type="ChEBI" id="CHEBI:456216"/>
        <dbReference type="EC" id="2.7.11.1"/>
    </reaction>
</comment>
<evidence type="ECO:0000256" key="3">
    <source>
        <dbReference type="ARBA" id="ARBA00022679"/>
    </source>
</evidence>
<gene>
    <name evidence="13" type="ORF">C0184_02615</name>
</gene>
<feature type="region of interest" description="Disordered" evidence="10">
    <location>
        <begin position="297"/>
        <end position="325"/>
    </location>
</feature>
<proteinExistence type="predicted"/>
<evidence type="ECO:0000259" key="12">
    <source>
        <dbReference type="PROSITE" id="PS50011"/>
    </source>
</evidence>
<evidence type="ECO:0000256" key="10">
    <source>
        <dbReference type="SAM" id="MobiDB-lite"/>
    </source>
</evidence>
<keyword evidence="6 9" id="KW-0067">ATP-binding</keyword>
<evidence type="ECO:0000256" key="2">
    <source>
        <dbReference type="ARBA" id="ARBA00022527"/>
    </source>
</evidence>
<sequence length="434" mass="47346">MSSISGRRIGRYELIEELGRGGMARVYRARDTQLQRIVALKVLAAQLSMDAEFIKRFEREARTAANLRHPHIVTVYDIGEEQGLHYIAMEYIDGLPLHTILERYGALGFGYAIAILEPIANALDYAHQAGAIHRDVKPHNILIDRNGRVVLTDFGIAQTPEADEQRLTRTGVFMGTPEYISPEQAEARRVDGRSDLYSLAVVAYEIIAGRVPFSGTTPQLIVAHAQLPPPPISSVVPELPTDLDLVLTRALAKRPERRFPTGNAFVTALRDIAQRNGIKPATTLELAALVVPPQAQPTVPASPMQVASRDGTLSPPMHTPSPERVVRHRPATPDGVAQYPPPKLPPVTTMPPAQPLDLPQSDTPARTYRSIPNTVATVDRADQLPFLIIGGLLLVIVAAVLVFVAQVFNDGNQPTLNLTVTVLISPTLFVPLPT</sequence>
<keyword evidence="11" id="KW-0472">Membrane</keyword>
<keyword evidence="5 13" id="KW-0418">Kinase</keyword>
<evidence type="ECO:0000256" key="4">
    <source>
        <dbReference type="ARBA" id="ARBA00022741"/>
    </source>
</evidence>
<dbReference type="InterPro" id="IPR000719">
    <property type="entry name" value="Prot_kinase_dom"/>
</dbReference>
<dbReference type="SUPFAM" id="SSF56112">
    <property type="entry name" value="Protein kinase-like (PK-like)"/>
    <property type="match status" value="1"/>
</dbReference>
<evidence type="ECO:0000256" key="9">
    <source>
        <dbReference type="PROSITE-ProRule" id="PRU10141"/>
    </source>
</evidence>
<accession>A0A2J6XC04</accession>
<dbReference type="EMBL" id="PNIQ01000179">
    <property type="protein sequence ID" value="PMP85222.1"/>
    <property type="molecule type" value="Genomic_DNA"/>
</dbReference>
<evidence type="ECO:0000256" key="6">
    <source>
        <dbReference type="ARBA" id="ARBA00022840"/>
    </source>
</evidence>
<reference evidence="13 14" key="1">
    <citation type="submission" date="2018-01" db="EMBL/GenBank/DDBJ databases">
        <title>Metagenomic assembled genomes from two thermal pools in the Uzon Caldera, Kamchatka, Russia.</title>
        <authorList>
            <person name="Wilkins L."/>
            <person name="Ettinger C."/>
        </authorList>
    </citation>
    <scope>NUCLEOTIDE SEQUENCE [LARGE SCALE GENOMIC DNA]</scope>
    <source>
        <strain evidence="13">ZAV-02</strain>
    </source>
</reference>
<dbReference type="PROSITE" id="PS00107">
    <property type="entry name" value="PROTEIN_KINASE_ATP"/>
    <property type="match status" value="1"/>
</dbReference>
<dbReference type="GO" id="GO:0005524">
    <property type="term" value="F:ATP binding"/>
    <property type="evidence" value="ECO:0007669"/>
    <property type="project" value="UniProtKB-UniRule"/>
</dbReference>
<organism evidence="13 14">
    <name type="scientific">Chloroflexus aggregans</name>
    <dbReference type="NCBI Taxonomy" id="152260"/>
    <lineage>
        <taxon>Bacteria</taxon>
        <taxon>Bacillati</taxon>
        <taxon>Chloroflexota</taxon>
        <taxon>Chloroflexia</taxon>
        <taxon>Chloroflexales</taxon>
        <taxon>Chloroflexineae</taxon>
        <taxon>Chloroflexaceae</taxon>
        <taxon>Chloroflexus</taxon>
    </lineage>
</organism>
<dbReference type="GO" id="GO:0004674">
    <property type="term" value="F:protein serine/threonine kinase activity"/>
    <property type="evidence" value="ECO:0007669"/>
    <property type="project" value="UniProtKB-KW"/>
</dbReference>
<feature type="non-terminal residue" evidence="13">
    <location>
        <position position="434"/>
    </location>
</feature>
<evidence type="ECO:0000313" key="13">
    <source>
        <dbReference type="EMBL" id="PMP85222.1"/>
    </source>
</evidence>
<dbReference type="PANTHER" id="PTHR43289:SF6">
    <property type="entry name" value="SERINE_THREONINE-PROTEIN KINASE NEKL-3"/>
    <property type="match status" value="1"/>
</dbReference>
<keyword evidence="4 9" id="KW-0547">Nucleotide-binding</keyword>
<dbReference type="FunFam" id="1.10.510.10:FF:000021">
    <property type="entry name" value="Serine/threonine protein kinase"/>
    <property type="match status" value="1"/>
</dbReference>
<dbReference type="EC" id="2.7.11.1" evidence="1"/>
<keyword evidence="3" id="KW-0808">Transferase</keyword>
<name>A0A2J6XC04_9CHLR</name>
<evidence type="ECO:0000313" key="14">
    <source>
        <dbReference type="Proteomes" id="UP000243376"/>
    </source>
</evidence>
<dbReference type="Proteomes" id="UP000243376">
    <property type="component" value="Unassembled WGS sequence"/>
</dbReference>
<dbReference type="InterPro" id="IPR017441">
    <property type="entry name" value="Protein_kinase_ATP_BS"/>
</dbReference>
<dbReference type="PANTHER" id="PTHR43289">
    <property type="entry name" value="MITOGEN-ACTIVATED PROTEIN KINASE KINASE KINASE 20-RELATED"/>
    <property type="match status" value="1"/>
</dbReference>
<dbReference type="Pfam" id="PF00069">
    <property type="entry name" value="Pkinase"/>
    <property type="match status" value="1"/>
</dbReference>
<keyword evidence="2 13" id="KW-0723">Serine/threonine-protein kinase</keyword>
<dbReference type="PROSITE" id="PS50011">
    <property type="entry name" value="PROTEIN_KINASE_DOM"/>
    <property type="match status" value="1"/>
</dbReference>
<feature type="transmembrane region" description="Helical" evidence="11">
    <location>
        <begin position="384"/>
        <end position="408"/>
    </location>
</feature>
<evidence type="ECO:0000256" key="1">
    <source>
        <dbReference type="ARBA" id="ARBA00012513"/>
    </source>
</evidence>
<evidence type="ECO:0000256" key="11">
    <source>
        <dbReference type="SAM" id="Phobius"/>
    </source>
</evidence>
<dbReference type="Gene3D" id="3.30.200.20">
    <property type="entry name" value="Phosphorylase Kinase, domain 1"/>
    <property type="match status" value="1"/>
</dbReference>
<feature type="domain" description="Protein kinase" evidence="12">
    <location>
        <begin position="12"/>
        <end position="270"/>
    </location>
</feature>
<dbReference type="InterPro" id="IPR011009">
    <property type="entry name" value="Kinase-like_dom_sf"/>
</dbReference>
<dbReference type="CDD" id="cd14014">
    <property type="entry name" value="STKc_PknB_like"/>
    <property type="match status" value="1"/>
</dbReference>
<evidence type="ECO:0000256" key="5">
    <source>
        <dbReference type="ARBA" id="ARBA00022777"/>
    </source>
</evidence>
<evidence type="ECO:0000256" key="7">
    <source>
        <dbReference type="ARBA" id="ARBA00047899"/>
    </source>
</evidence>
<dbReference type="SMART" id="SM00220">
    <property type="entry name" value="S_TKc"/>
    <property type="match status" value="1"/>
</dbReference>
<feature type="binding site" evidence="9">
    <location>
        <position position="41"/>
    </location>
    <ligand>
        <name>ATP</name>
        <dbReference type="ChEBI" id="CHEBI:30616"/>
    </ligand>
</feature>
<evidence type="ECO:0000256" key="8">
    <source>
        <dbReference type="ARBA" id="ARBA00048679"/>
    </source>
</evidence>
<dbReference type="Gene3D" id="1.10.510.10">
    <property type="entry name" value="Transferase(Phosphotransferase) domain 1"/>
    <property type="match status" value="1"/>
</dbReference>